<evidence type="ECO:0000256" key="2">
    <source>
        <dbReference type="ARBA" id="ARBA00022448"/>
    </source>
</evidence>
<keyword evidence="7" id="KW-1185">Reference proteome</keyword>
<dbReference type="Pfam" id="PF00005">
    <property type="entry name" value="ABC_tran"/>
    <property type="match status" value="1"/>
</dbReference>
<dbReference type="GO" id="GO:0005524">
    <property type="term" value="F:ATP binding"/>
    <property type="evidence" value="ECO:0007669"/>
    <property type="project" value="UniProtKB-KW"/>
</dbReference>
<evidence type="ECO:0000256" key="3">
    <source>
        <dbReference type="ARBA" id="ARBA00022741"/>
    </source>
</evidence>
<evidence type="ECO:0000313" key="7">
    <source>
        <dbReference type="Proteomes" id="UP000092574"/>
    </source>
</evidence>
<dbReference type="CDD" id="cd03230">
    <property type="entry name" value="ABC_DR_subfamily_A"/>
    <property type="match status" value="1"/>
</dbReference>
<organism evidence="6 7">
    <name type="scientific">Blautia pseudococcoides</name>
    <dbReference type="NCBI Taxonomy" id="1796616"/>
    <lineage>
        <taxon>Bacteria</taxon>
        <taxon>Bacillati</taxon>
        <taxon>Bacillota</taxon>
        <taxon>Clostridia</taxon>
        <taxon>Lachnospirales</taxon>
        <taxon>Lachnospiraceae</taxon>
        <taxon>Blautia</taxon>
    </lineage>
</organism>
<dbReference type="KEGG" id="byl:A4V09_08585"/>
<dbReference type="InterPro" id="IPR003439">
    <property type="entry name" value="ABC_transporter-like_ATP-bd"/>
</dbReference>
<keyword evidence="2" id="KW-0813">Transport</keyword>
<dbReference type="InterPro" id="IPR027417">
    <property type="entry name" value="P-loop_NTPase"/>
</dbReference>
<dbReference type="PANTHER" id="PTHR43335">
    <property type="entry name" value="ABC TRANSPORTER, ATP-BINDING PROTEIN"/>
    <property type="match status" value="1"/>
</dbReference>
<dbReference type="AlphaFoldDB" id="A0A1C7I829"/>
<evidence type="ECO:0000259" key="5">
    <source>
        <dbReference type="PROSITE" id="PS50893"/>
    </source>
</evidence>
<comment type="similarity">
    <text evidence="1">Belongs to the ABC transporter superfamily.</text>
</comment>
<accession>A0A1C7I829</accession>
<evidence type="ECO:0000256" key="4">
    <source>
        <dbReference type="ARBA" id="ARBA00022840"/>
    </source>
</evidence>
<dbReference type="EMBL" id="CP015405">
    <property type="protein sequence ID" value="ANU75817.1"/>
    <property type="molecule type" value="Genomic_DNA"/>
</dbReference>
<dbReference type="STRING" id="1796616.A4V09_08585"/>
<dbReference type="RefSeq" id="WP_065541999.1">
    <property type="nucleotide sequence ID" value="NZ_CP015405.2"/>
</dbReference>
<evidence type="ECO:0000256" key="1">
    <source>
        <dbReference type="ARBA" id="ARBA00005417"/>
    </source>
</evidence>
<proteinExistence type="inferred from homology"/>
<dbReference type="OrthoDB" id="9804819at2"/>
<feature type="domain" description="ABC transporter" evidence="5">
    <location>
        <begin position="4"/>
        <end position="232"/>
    </location>
</feature>
<reference evidence="6" key="1">
    <citation type="submission" date="2017-04" db="EMBL/GenBank/DDBJ databases">
        <title>Complete Genome Sequences of Twelve Strains of a Stable Defined Moderately Diverse Mouse Microbiota 2 (sDMDMm2).</title>
        <authorList>
            <person name="Uchimura Y."/>
            <person name="Wyss M."/>
            <person name="Brugiroux S."/>
            <person name="Limenitakis J.P."/>
            <person name="Stecher B."/>
            <person name="McCoy K.D."/>
            <person name="Macpherson A.J."/>
        </authorList>
    </citation>
    <scope>NUCLEOTIDE SEQUENCE</scope>
    <source>
        <strain evidence="6">YL58</strain>
    </source>
</reference>
<dbReference type="Proteomes" id="UP000092574">
    <property type="component" value="Chromosome"/>
</dbReference>
<dbReference type="SUPFAM" id="SSF52540">
    <property type="entry name" value="P-loop containing nucleoside triphosphate hydrolases"/>
    <property type="match status" value="1"/>
</dbReference>
<gene>
    <name evidence="6" type="ORF">A4V09_08585</name>
</gene>
<dbReference type="SMART" id="SM00382">
    <property type="entry name" value="AAA"/>
    <property type="match status" value="1"/>
</dbReference>
<sequence length="300" mass="33353">MNMLTLSHVSKSFGSKKIIDDLSFTVPEHSIYGFIGQNGAGKTTTMKIILGLLPADGGKITVNGEAVRYGQNRTNRFIGYLPDVPEFYGYMTPSEYLKLCGEITGMPAGKIRQKSHELLQLVGLDKENKRIHGFSRGMKQRLGIAQALLNEPRLLICDEPTSALDPLGRKEILDILLAVKKHTTVIFSTHILSDVERICDEIALLHNGRTSLNGTLEEIKSKRKSNGFDIEFYHPQDADAFAASMSGSERTSAVRLFFPGKSEKDMTNAMRILADNEICVQKLEMREATLENLFMEVVGI</sequence>
<name>A0A1C7I829_9FIRM</name>
<evidence type="ECO:0000313" key="6">
    <source>
        <dbReference type="EMBL" id="ANU75817.1"/>
    </source>
</evidence>
<dbReference type="Gene3D" id="3.40.50.300">
    <property type="entry name" value="P-loop containing nucleotide triphosphate hydrolases"/>
    <property type="match status" value="1"/>
</dbReference>
<keyword evidence="3" id="KW-0547">Nucleotide-binding</keyword>
<dbReference type="PANTHER" id="PTHR43335:SF4">
    <property type="entry name" value="ABC TRANSPORTER, ATP-BINDING PROTEIN"/>
    <property type="match status" value="1"/>
</dbReference>
<keyword evidence="4 6" id="KW-0067">ATP-binding</keyword>
<protein>
    <submittedName>
        <fullName evidence="6">ABC transporter ATP-binding protein</fullName>
    </submittedName>
</protein>
<dbReference type="GO" id="GO:0016887">
    <property type="term" value="F:ATP hydrolysis activity"/>
    <property type="evidence" value="ECO:0007669"/>
    <property type="project" value="InterPro"/>
</dbReference>
<dbReference type="PROSITE" id="PS50893">
    <property type="entry name" value="ABC_TRANSPORTER_2"/>
    <property type="match status" value="1"/>
</dbReference>
<dbReference type="InterPro" id="IPR003593">
    <property type="entry name" value="AAA+_ATPase"/>
</dbReference>